<comment type="caution">
    <text evidence="1">The sequence shown here is derived from an EMBL/GenBank/DDBJ whole genome shotgun (WGS) entry which is preliminary data.</text>
</comment>
<evidence type="ECO:0000313" key="1">
    <source>
        <dbReference type="EMBL" id="MBL4915971.1"/>
    </source>
</evidence>
<evidence type="ECO:0000313" key="2">
    <source>
        <dbReference type="Proteomes" id="UP000648908"/>
    </source>
</evidence>
<dbReference type="SUPFAM" id="SSF53335">
    <property type="entry name" value="S-adenosyl-L-methionine-dependent methyltransferases"/>
    <property type="match status" value="1"/>
</dbReference>
<reference evidence="1" key="1">
    <citation type="submission" date="2021-01" db="EMBL/GenBank/DDBJ databases">
        <title>Tabrizicola alba sp. nov. a motile alkaliphilic bacterium isolated from a soda lake.</title>
        <authorList>
            <person name="Szuroczki S."/>
            <person name="Abbaszade G."/>
            <person name="Schumann P."/>
            <person name="Toth E."/>
        </authorList>
    </citation>
    <scope>NUCLEOTIDE SEQUENCE</scope>
    <source>
        <strain evidence="1">DMG-N-6</strain>
    </source>
</reference>
<proteinExistence type="predicted"/>
<accession>A0A8K0V6A7</accession>
<dbReference type="Gene3D" id="3.40.50.150">
    <property type="entry name" value="Vaccinia Virus protein VP39"/>
    <property type="match status" value="1"/>
</dbReference>
<dbReference type="EMBL" id="JAESVN010000001">
    <property type="protein sequence ID" value="MBL4915971.1"/>
    <property type="molecule type" value="Genomic_DNA"/>
</dbReference>
<dbReference type="AlphaFoldDB" id="A0A8K0V6A7"/>
<keyword evidence="2" id="KW-1185">Reference proteome</keyword>
<sequence length="252" mass="27092">MVLKFNLAAEAADPAVAGLDLGVLSREDLANLVLQRSEILFDAPEPGKIIRAWEAGDNGPMEREIDRLGEALARRAAGVIHAEYRALRPVLQSMKPTRLADIGCGYAFFDLFAARDLGVEIVLIDLESNERRHFGFQEEGAAYSSLAKARALLEANGIAPGHITTINPRDVAPETIAPVDLAVSFLSCGFHYPVDSYLPFLDKALMPGGAAIFDLRGRTAGGQSAKLAPFGSLSDLDSPPKARRVLLRKEAG</sequence>
<dbReference type="Proteomes" id="UP000648908">
    <property type="component" value="Unassembled WGS sequence"/>
</dbReference>
<keyword evidence="1" id="KW-0808">Transferase</keyword>
<dbReference type="RefSeq" id="WP_202686632.1">
    <property type="nucleotide sequence ID" value="NZ_JAESVN010000001.1"/>
</dbReference>
<keyword evidence="1" id="KW-0489">Methyltransferase</keyword>
<name>A0A8K0V6A7_9RHOB</name>
<gene>
    <name evidence="1" type="ORF">JL811_01950</name>
</gene>
<organism evidence="1 2">
    <name type="scientific">Szabonella alba</name>
    <dbReference type="NCBI Taxonomy" id="2804194"/>
    <lineage>
        <taxon>Bacteria</taxon>
        <taxon>Pseudomonadati</taxon>
        <taxon>Pseudomonadota</taxon>
        <taxon>Alphaproteobacteria</taxon>
        <taxon>Rhodobacterales</taxon>
        <taxon>Paracoccaceae</taxon>
        <taxon>Szabonella</taxon>
    </lineage>
</organism>
<dbReference type="GO" id="GO:0008168">
    <property type="term" value="F:methyltransferase activity"/>
    <property type="evidence" value="ECO:0007669"/>
    <property type="project" value="UniProtKB-KW"/>
</dbReference>
<dbReference type="CDD" id="cd02440">
    <property type="entry name" value="AdoMet_MTases"/>
    <property type="match status" value="1"/>
</dbReference>
<dbReference type="InterPro" id="IPR029063">
    <property type="entry name" value="SAM-dependent_MTases_sf"/>
</dbReference>
<protein>
    <submittedName>
        <fullName evidence="1">Class I SAM-dependent methyltransferase</fullName>
    </submittedName>
</protein>
<dbReference type="GO" id="GO:0032259">
    <property type="term" value="P:methylation"/>
    <property type="evidence" value="ECO:0007669"/>
    <property type="project" value="UniProtKB-KW"/>
</dbReference>